<evidence type="ECO:0000313" key="8">
    <source>
        <dbReference type="Proteomes" id="UP000199350"/>
    </source>
</evidence>
<dbReference type="InterPro" id="IPR015424">
    <property type="entry name" value="PyrdxlP-dep_Trfase"/>
</dbReference>
<dbReference type="NCBIfam" id="NF002878">
    <property type="entry name" value="PRK03321.1"/>
    <property type="match status" value="1"/>
</dbReference>
<name>A0A1G9Q198_9CORY</name>
<evidence type="ECO:0000256" key="4">
    <source>
        <dbReference type="ARBA" id="ARBA00022898"/>
    </source>
</evidence>
<dbReference type="PANTHER" id="PTHR43643:SF3">
    <property type="entry name" value="HISTIDINOL-PHOSPHATE AMINOTRANSFERASE"/>
    <property type="match status" value="1"/>
</dbReference>
<dbReference type="GO" id="GO:0030170">
    <property type="term" value="F:pyridoxal phosphate binding"/>
    <property type="evidence" value="ECO:0007669"/>
    <property type="project" value="InterPro"/>
</dbReference>
<dbReference type="InterPro" id="IPR050106">
    <property type="entry name" value="HistidinolP_aminotransfase"/>
</dbReference>
<evidence type="ECO:0000259" key="6">
    <source>
        <dbReference type="Pfam" id="PF00155"/>
    </source>
</evidence>
<dbReference type="InterPro" id="IPR004839">
    <property type="entry name" value="Aminotransferase_I/II_large"/>
</dbReference>
<dbReference type="GO" id="GO:0008483">
    <property type="term" value="F:transaminase activity"/>
    <property type="evidence" value="ECO:0007669"/>
    <property type="project" value="UniProtKB-KW"/>
</dbReference>
<gene>
    <name evidence="7" type="ORF">SAMN04488535_1708</name>
</gene>
<organism evidence="7 8">
    <name type="scientific">Corynebacterium mycetoides</name>
    <dbReference type="NCBI Taxonomy" id="38302"/>
    <lineage>
        <taxon>Bacteria</taxon>
        <taxon>Bacillati</taxon>
        <taxon>Actinomycetota</taxon>
        <taxon>Actinomycetes</taxon>
        <taxon>Mycobacteriales</taxon>
        <taxon>Corynebacteriaceae</taxon>
        <taxon>Corynebacterium</taxon>
    </lineage>
</organism>
<reference evidence="8" key="1">
    <citation type="submission" date="2016-10" db="EMBL/GenBank/DDBJ databases">
        <authorList>
            <person name="Varghese N."/>
            <person name="Submissions S."/>
        </authorList>
    </citation>
    <scope>NUCLEOTIDE SEQUENCE [LARGE SCALE GENOMIC DNA]</scope>
    <source>
        <strain evidence="8">DSM 20632</strain>
    </source>
</reference>
<evidence type="ECO:0000313" key="7">
    <source>
        <dbReference type="EMBL" id="SDM04832.1"/>
    </source>
</evidence>
<dbReference type="PROSITE" id="PS00599">
    <property type="entry name" value="AA_TRANSFER_CLASS_2"/>
    <property type="match status" value="1"/>
</dbReference>
<dbReference type="PANTHER" id="PTHR43643">
    <property type="entry name" value="HISTIDINOL-PHOSPHATE AMINOTRANSFERASE 2"/>
    <property type="match status" value="1"/>
</dbReference>
<keyword evidence="8" id="KW-1185">Reference proteome</keyword>
<dbReference type="Gene3D" id="3.90.1150.10">
    <property type="entry name" value="Aspartate Aminotransferase, domain 1"/>
    <property type="match status" value="1"/>
</dbReference>
<dbReference type="InterPro" id="IPR024892">
    <property type="entry name" value="ArAT"/>
</dbReference>
<protein>
    <submittedName>
        <fullName evidence="7">Histidinol-phosphate aminotransferase</fullName>
    </submittedName>
</protein>
<dbReference type="Proteomes" id="UP000199350">
    <property type="component" value="Chromosome I"/>
</dbReference>
<comment type="similarity">
    <text evidence="5">Belongs to the class-II pyridoxal-phosphate-dependent aminotransferase family.</text>
</comment>
<proteinExistence type="inferred from homology"/>
<dbReference type="AlphaFoldDB" id="A0A1G9Q198"/>
<dbReference type="Pfam" id="PF00155">
    <property type="entry name" value="Aminotran_1_2"/>
    <property type="match status" value="1"/>
</dbReference>
<dbReference type="InterPro" id="IPR015422">
    <property type="entry name" value="PyrdxlP-dep_Trfase_small"/>
</dbReference>
<keyword evidence="3 7" id="KW-0808">Transferase</keyword>
<dbReference type="CDD" id="cd00609">
    <property type="entry name" value="AAT_like"/>
    <property type="match status" value="1"/>
</dbReference>
<dbReference type="EMBL" id="LT629700">
    <property type="protein sequence ID" value="SDM04832.1"/>
    <property type="molecule type" value="Genomic_DNA"/>
</dbReference>
<keyword evidence="4 5" id="KW-0663">Pyridoxal phosphate</keyword>
<evidence type="ECO:0000256" key="3">
    <source>
        <dbReference type="ARBA" id="ARBA00022679"/>
    </source>
</evidence>
<dbReference type="Gene3D" id="3.40.640.10">
    <property type="entry name" value="Type I PLP-dependent aspartate aminotransferase-like (Major domain)"/>
    <property type="match status" value="1"/>
</dbReference>
<dbReference type="SUPFAM" id="SSF53383">
    <property type="entry name" value="PLP-dependent transferases"/>
    <property type="match status" value="1"/>
</dbReference>
<evidence type="ECO:0000256" key="2">
    <source>
        <dbReference type="ARBA" id="ARBA00022576"/>
    </source>
</evidence>
<dbReference type="STRING" id="38302.SAMN04488535_1708"/>
<keyword evidence="2 7" id="KW-0032">Aminotransferase</keyword>
<evidence type="ECO:0000256" key="5">
    <source>
        <dbReference type="RuleBase" id="RU003693"/>
    </source>
</evidence>
<dbReference type="OrthoDB" id="9809616at2"/>
<evidence type="ECO:0000256" key="1">
    <source>
        <dbReference type="ARBA" id="ARBA00001933"/>
    </source>
</evidence>
<accession>A0A1G9Q198</accession>
<sequence>MIRPDIAAIPPYVPGTRADDALKLSSNESAEAPLPAAAEAMAAAASGANRYPDMFAVELRETLAEHLGVGVDEVAVGNGSSALLQQLVQATCTPGNNVIYAWRSFEAYPIFLQVVGAEARPVPVDRDGKHDLAAMASLIDASTSLIFVCTPNNPSGQVVTRAEFDAFMARVPEHVTVALDEAYFEYNRDEDAVVGTEVIRKYPNVVALRTFSKAYGLAGVRVGYAYGPKDIIEAITKVAIPFQVSSVAQAGAIASLAAQDEVWARTQETVGVRDEVADHVGAARTQANSVWLPGVDAASISAKLAAEGVLTRAFAEGLRVTVTNREEAERFMRAWSAIQG</sequence>
<dbReference type="InterPro" id="IPR001917">
    <property type="entry name" value="Aminotrans_II_pyridoxalP_BS"/>
</dbReference>
<comment type="cofactor">
    <cofactor evidence="1 5">
        <name>pyridoxal 5'-phosphate</name>
        <dbReference type="ChEBI" id="CHEBI:597326"/>
    </cofactor>
</comment>
<dbReference type="RefSeq" id="WP_092151241.1">
    <property type="nucleotide sequence ID" value="NZ_LT629700.1"/>
</dbReference>
<dbReference type="InterPro" id="IPR015421">
    <property type="entry name" value="PyrdxlP-dep_Trfase_major"/>
</dbReference>
<feature type="domain" description="Aminotransferase class I/classII large" evidence="6">
    <location>
        <begin position="20"/>
        <end position="333"/>
    </location>
</feature>